<dbReference type="AlphaFoldDB" id="A0A5D4GRD1"/>
<dbReference type="EMBL" id="VSZS01000066">
    <property type="protein sequence ID" value="TYR30592.1"/>
    <property type="molecule type" value="Genomic_DNA"/>
</dbReference>
<name>A0A5D4GRD1_9HYPH</name>
<organism evidence="1 2">
    <name type="scientific">Neoaquamicrobium microcysteis</name>
    <dbReference type="NCBI Taxonomy" id="2682781"/>
    <lineage>
        <taxon>Bacteria</taxon>
        <taxon>Pseudomonadati</taxon>
        <taxon>Pseudomonadota</taxon>
        <taxon>Alphaproteobacteria</taxon>
        <taxon>Hyphomicrobiales</taxon>
        <taxon>Phyllobacteriaceae</taxon>
        <taxon>Neoaquamicrobium</taxon>
    </lineage>
</organism>
<proteinExistence type="predicted"/>
<dbReference type="RefSeq" id="WP_148916128.1">
    <property type="nucleotide sequence ID" value="NZ_VSZS01000066.1"/>
</dbReference>
<sequence length="92" mass="9959">MNRLCTLAREIAAEVSKEREGLKGRRQREADSAAFLMEATANGDAGSASRLDTLSASIMQAEDRLAMLDRQLEWLGSLDETMGGYPAAPENA</sequence>
<evidence type="ECO:0000313" key="1">
    <source>
        <dbReference type="EMBL" id="TYR30592.1"/>
    </source>
</evidence>
<reference evidence="1 2" key="2">
    <citation type="submission" date="2019-09" db="EMBL/GenBank/DDBJ databases">
        <title>Mesorhizobium sp. MaA-C15 isolated from Microcystis aeruginosa.</title>
        <authorList>
            <person name="Jeong S.E."/>
            <person name="Jin H.M."/>
            <person name="Jeon C.O."/>
        </authorList>
    </citation>
    <scope>NUCLEOTIDE SEQUENCE [LARGE SCALE GENOMIC DNA]</scope>
    <source>
        <strain evidence="1 2">MaA-C15</strain>
    </source>
</reference>
<protein>
    <submittedName>
        <fullName evidence="1">Uncharacterized protein</fullName>
    </submittedName>
</protein>
<accession>A0A5D4GRD1</accession>
<evidence type="ECO:0000313" key="2">
    <source>
        <dbReference type="Proteomes" id="UP000323258"/>
    </source>
</evidence>
<dbReference type="Proteomes" id="UP000323258">
    <property type="component" value="Unassembled WGS sequence"/>
</dbReference>
<reference evidence="1 2" key="1">
    <citation type="submission" date="2019-08" db="EMBL/GenBank/DDBJ databases">
        <authorList>
            <person name="Seo Y.L."/>
        </authorList>
    </citation>
    <scope>NUCLEOTIDE SEQUENCE [LARGE SCALE GENOMIC DNA]</scope>
    <source>
        <strain evidence="1 2">MaA-C15</strain>
    </source>
</reference>
<comment type="caution">
    <text evidence="1">The sequence shown here is derived from an EMBL/GenBank/DDBJ whole genome shotgun (WGS) entry which is preliminary data.</text>
</comment>
<keyword evidence="2" id="KW-1185">Reference proteome</keyword>
<gene>
    <name evidence="1" type="ORF">FY036_17930</name>
</gene>